<feature type="region of interest" description="Disordered" evidence="1">
    <location>
        <begin position="341"/>
        <end position="361"/>
    </location>
</feature>
<dbReference type="NCBIfam" id="TIGR03347">
    <property type="entry name" value="VI_chp_1"/>
    <property type="match status" value="1"/>
</dbReference>
<name>A0A1H2V3G5_9PROT</name>
<accession>A0A1H2V3G5</accession>
<dbReference type="PANTHER" id="PTHR35564:SF4">
    <property type="entry name" value="CYTOPLASMIC PROTEIN"/>
    <property type="match status" value="1"/>
</dbReference>
<gene>
    <name evidence="2" type="ORF">SAMN05421882_101934</name>
</gene>
<dbReference type="AlphaFoldDB" id="A0A1H2V3G5"/>
<organism evidence="2 3">
    <name type="scientific">Nitrosomonas communis</name>
    <dbReference type="NCBI Taxonomy" id="44574"/>
    <lineage>
        <taxon>Bacteria</taxon>
        <taxon>Pseudomonadati</taxon>
        <taxon>Pseudomonadota</taxon>
        <taxon>Betaproteobacteria</taxon>
        <taxon>Nitrosomonadales</taxon>
        <taxon>Nitrosomonadaceae</taxon>
        <taxon>Nitrosomonas</taxon>
    </lineage>
</organism>
<dbReference type="EMBL" id="FNNH01000019">
    <property type="protein sequence ID" value="SDW62790.1"/>
    <property type="molecule type" value="Genomic_DNA"/>
</dbReference>
<evidence type="ECO:0000313" key="3">
    <source>
        <dbReference type="Proteomes" id="UP000183454"/>
    </source>
</evidence>
<dbReference type="PANTHER" id="PTHR35564">
    <property type="match status" value="1"/>
</dbReference>
<evidence type="ECO:0000256" key="1">
    <source>
        <dbReference type="SAM" id="MobiDB-lite"/>
    </source>
</evidence>
<dbReference type="Pfam" id="PF06996">
    <property type="entry name" value="T6SS_TssG"/>
    <property type="match status" value="1"/>
</dbReference>
<dbReference type="InterPro" id="IPR010732">
    <property type="entry name" value="T6SS_TssG-like"/>
</dbReference>
<proteinExistence type="predicted"/>
<dbReference type="Proteomes" id="UP000183454">
    <property type="component" value="Unassembled WGS sequence"/>
</dbReference>
<protein>
    <submittedName>
        <fullName evidence="2">Type VI secretion system protein ImpH</fullName>
    </submittedName>
</protein>
<sequence>MRKPTDSVVYFRALQERPYDFDFFQALRHIEALFSEKPRLGHALRPADEAVRLGQEASLSFAPATLSAVDFPTADQPARIQVRFFGMLGPNGPLPLHLTEYARDRLLHVGDATFIRFLDLFHHRFLLLFYRAWAQAQPVVSLDRPKEDRFASYLGSLFGVGDTTQRERDEIPDYAKLFYSGLLARQVRNSAGLAALLIGYFRIPVHIEEFVGHRMIIQETERTYLGVKNGGATLGQGAVLGSSVWDCQHKFRIHLGPLTLEQYESFLPDGTAITQLVAWVRQYLCFELEWDAQLVLSKNEVPQTVLGNYGRLGWTTWLGNYTAIIDASDLLLDAERLMTRSRQPTRGQQGDLTAAGMVHPA</sequence>
<reference evidence="2 3" key="1">
    <citation type="submission" date="2016-10" db="EMBL/GenBank/DDBJ databases">
        <authorList>
            <person name="de Groot N.N."/>
        </authorList>
    </citation>
    <scope>NUCLEOTIDE SEQUENCE [LARGE SCALE GENOMIC DNA]</scope>
    <source>
        <strain evidence="2 3">Nm110</strain>
    </source>
</reference>
<dbReference type="RefSeq" id="WP_074667028.1">
    <property type="nucleotide sequence ID" value="NZ_FNNH01000019.1"/>
</dbReference>
<evidence type="ECO:0000313" key="2">
    <source>
        <dbReference type="EMBL" id="SDW62790.1"/>
    </source>
</evidence>
<feature type="compositionally biased region" description="Polar residues" evidence="1">
    <location>
        <begin position="341"/>
        <end position="351"/>
    </location>
</feature>